<proteinExistence type="predicted"/>
<organism evidence="1 2">
    <name type="scientific">Lepraria neglecta</name>
    <dbReference type="NCBI Taxonomy" id="209136"/>
    <lineage>
        <taxon>Eukaryota</taxon>
        <taxon>Fungi</taxon>
        <taxon>Dikarya</taxon>
        <taxon>Ascomycota</taxon>
        <taxon>Pezizomycotina</taxon>
        <taxon>Lecanoromycetes</taxon>
        <taxon>OSLEUM clade</taxon>
        <taxon>Lecanoromycetidae</taxon>
        <taxon>Lecanorales</taxon>
        <taxon>Lecanorineae</taxon>
        <taxon>Stereocaulaceae</taxon>
        <taxon>Lepraria</taxon>
    </lineage>
</organism>
<dbReference type="AlphaFoldDB" id="A0AAD9ZFV6"/>
<accession>A0AAD9ZFV6</accession>
<sequence length="314" mass="35109">MESKPWVFTIINQPFKGLTHVQFRFTKLNIVDKFGKVVSGVVLKPAKRIPDRLPDTIHPCLNDQGPNDTITSPKWLPFDPPAQASTLVSPQLEKLRGEMTGQNGAVYLRAFCDMITKAVELMPFAPAGHAVYATAIVGKPLALVNAGFSLELSTPPLEPQTTLPPKLDPNPPTEADVLFAYKFPIKIRDRDHPYHGAFFHLGLTPLTRDVPTEYDEGSPLSAETWVADQQARASKTTTAPIRLPIGGAKKGFWNWLQLYQAAQEGEGEGKERNHKALEVGEDGKLKSFLLIYFDYGLKYFADLRVFWCRWKHQA</sequence>
<dbReference type="EMBL" id="JASNWA010000003">
    <property type="protein sequence ID" value="KAK3178424.1"/>
    <property type="molecule type" value="Genomic_DNA"/>
</dbReference>
<evidence type="ECO:0000313" key="1">
    <source>
        <dbReference type="EMBL" id="KAK3178424.1"/>
    </source>
</evidence>
<keyword evidence="2" id="KW-1185">Reference proteome</keyword>
<comment type="caution">
    <text evidence="1">The sequence shown here is derived from an EMBL/GenBank/DDBJ whole genome shotgun (WGS) entry which is preliminary data.</text>
</comment>
<protein>
    <submittedName>
        <fullName evidence="1">Uncharacterized protein</fullName>
    </submittedName>
</protein>
<name>A0AAD9ZFV6_9LECA</name>
<evidence type="ECO:0000313" key="2">
    <source>
        <dbReference type="Proteomes" id="UP001276659"/>
    </source>
</evidence>
<reference evidence="1" key="1">
    <citation type="submission" date="2022-11" db="EMBL/GenBank/DDBJ databases">
        <title>Chromosomal genome sequence assembly and mating type (MAT) locus characterization of the leprose asexual lichenized fungus Lepraria neglecta (Nyl.) Erichsen.</title>
        <authorList>
            <person name="Allen J.L."/>
            <person name="Pfeffer B."/>
        </authorList>
    </citation>
    <scope>NUCLEOTIDE SEQUENCE</scope>
    <source>
        <strain evidence="1">Allen 5258</strain>
    </source>
</reference>
<gene>
    <name evidence="1" type="ORF">OEA41_000559</name>
</gene>
<dbReference type="Proteomes" id="UP001276659">
    <property type="component" value="Unassembled WGS sequence"/>
</dbReference>